<organism evidence="2 3">
    <name type="scientific">Leptospira fainei serovar Hurstbridge str. BUT 6</name>
    <dbReference type="NCBI Taxonomy" id="1193011"/>
    <lineage>
        <taxon>Bacteria</taxon>
        <taxon>Pseudomonadati</taxon>
        <taxon>Spirochaetota</taxon>
        <taxon>Spirochaetia</taxon>
        <taxon>Leptospirales</taxon>
        <taxon>Leptospiraceae</taxon>
        <taxon>Leptospira</taxon>
    </lineage>
</organism>
<proteinExistence type="predicted"/>
<dbReference type="Proteomes" id="UP000014540">
    <property type="component" value="Unassembled WGS sequence"/>
</dbReference>
<dbReference type="EMBL" id="AKWZ02000011">
    <property type="protein sequence ID" value="EPG72817.1"/>
    <property type="molecule type" value="Genomic_DNA"/>
</dbReference>
<keyword evidence="1" id="KW-0472">Membrane</keyword>
<protein>
    <submittedName>
        <fullName evidence="2">Peptidase M30</fullName>
    </submittedName>
</protein>
<dbReference type="RefSeq" id="WP_016551381.1">
    <property type="nucleotide sequence ID" value="NZ_AKWZ02000011.1"/>
</dbReference>
<comment type="caution">
    <text evidence="2">The sequence shown here is derived from an EMBL/GenBank/DDBJ whole genome shotgun (WGS) entry which is preliminary data.</text>
</comment>
<keyword evidence="1" id="KW-0812">Transmembrane</keyword>
<evidence type="ECO:0000313" key="2">
    <source>
        <dbReference type="EMBL" id="EPG72817.1"/>
    </source>
</evidence>
<name>S3VXF9_9LEPT</name>
<accession>S3VXF9</accession>
<keyword evidence="1" id="KW-1133">Transmembrane helix</keyword>
<dbReference type="OrthoDB" id="338571at2"/>
<keyword evidence="3" id="KW-1185">Reference proteome</keyword>
<evidence type="ECO:0000313" key="3">
    <source>
        <dbReference type="Proteomes" id="UP000014540"/>
    </source>
</evidence>
<gene>
    <name evidence="2" type="ORF">LEP1GSC058_0969</name>
</gene>
<dbReference type="AlphaFoldDB" id="S3VXF9"/>
<feature type="transmembrane region" description="Helical" evidence="1">
    <location>
        <begin position="21"/>
        <end position="46"/>
    </location>
</feature>
<sequence length="538" mass="58908">MNRFAKQEPMHIGTRGRIKFRAARLVCSFFFILLPSIFVNFCTAFLQSKSQNSEYPPSISQLLSLVASSPSCNGDGAFWARDLVSNTSYCTQTNLVASGQYINVYAEPSLAGALNYQNIATEFDAQIHPRLEAAFGVPNDLDHNGKVTILVLDIRDGSTPGGSFVAGYFDPADYYPDSLTSRIRSNFRDMLYLDGVQLVALRNKDLANGKPDTFLATMSHEYQHLVRFQYEATALAQGGNRDETWINEGTSEVASDIAGYSPQTARINCYRGNIPGACARGVNGSSIFGSPRYNSVVDYAFSYPFMKYIYLSSGDNTAERDLFFKASVQGIAGIRAVDASSLFEVFRRTSQAYFTQDPIVNSLGSTSGDTFRMIFAAFLWQSIGDTSPDTVQAGTDMIGADALRQSIDSIITRFPFVEANLDGIELQGLYTPSRLPEIVPLPTLSPGQFQLVKLNQENVNASPGLFLMKKSFNGINYSIQVNTEPNRIGDISFSYGKTNSAGDGQGIELPASDSPNPICPHDFLKVNSAPVRFPGFPL</sequence>
<dbReference type="STRING" id="1193011.LEP1GSC058_0969"/>
<reference evidence="2" key="1">
    <citation type="submission" date="2013-04" db="EMBL/GenBank/DDBJ databases">
        <authorList>
            <person name="Harkins D.M."/>
            <person name="Durkin A.S."/>
            <person name="Selengut J.D."/>
            <person name="Sanka R."/>
            <person name="DePew J."/>
            <person name="Purushe J."/>
            <person name="Ahmed A."/>
            <person name="van der Linden H."/>
            <person name="Goris M.G.A."/>
            <person name="Hartskeerl R.A."/>
            <person name="Vinetz J.M."/>
            <person name="Sutton G.G."/>
            <person name="Nelson W.C."/>
            <person name="Fouts D.E."/>
        </authorList>
    </citation>
    <scope>NUCLEOTIDE SEQUENCE [LARGE SCALE GENOMIC DNA]</scope>
    <source>
        <strain evidence="2">BUT 6</strain>
    </source>
</reference>
<evidence type="ECO:0000256" key="1">
    <source>
        <dbReference type="SAM" id="Phobius"/>
    </source>
</evidence>